<dbReference type="InterPro" id="IPR038955">
    <property type="entry name" value="PriA/CPL1_fungi"/>
</dbReference>
<organism evidence="3 4">
    <name type="scientific">Naematelia encephala</name>
    <dbReference type="NCBI Taxonomy" id="71784"/>
    <lineage>
        <taxon>Eukaryota</taxon>
        <taxon>Fungi</taxon>
        <taxon>Dikarya</taxon>
        <taxon>Basidiomycota</taxon>
        <taxon>Agaricomycotina</taxon>
        <taxon>Tremellomycetes</taxon>
        <taxon>Tremellales</taxon>
        <taxon>Naemateliaceae</taxon>
        <taxon>Naematelia</taxon>
    </lineage>
</organism>
<dbReference type="EMBL" id="MCFC01000002">
    <property type="protein sequence ID" value="ORY35056.1"/>
    <property type="molecule type" value="Genomic_DNA"/>
</dbReference>
<evidence type="ECO:0000313" key="3">
    <source>
        <dbReference type="EMBL" id="ORY35056.1"/>
    </source>
</evidence>
<keyword evidence="4" id="KW-1185">Reference proteome</keyword>
<dbReference type="PANTHER" id="PTHR35192:SF2">
    <property type="entry name" value="APPLE DOMAIN-CONTAINING PROTEIN"/>
    <property type="match status" value="1"/>
</dbReference>
<dbReference type="PANTHER" id="PTHR35192">
    <property type="entry name" value="PROTEIN, PUTATIVE-RELATED"/>
    <property type="match status" value="1"/>
</dbReference>
<comment type="caution">
    <text evidence="3">The sequence shown here is derived from an EMBL/GenBank/DDBJ whole genome shotgun (WGS) entry which is preliminary data.</text>
</comment>
<dbReference type="STRING" id="71784.A0A1Y2BJW3"/>
<proteinExistence type="predicted"/>
<gene>
    <name evidence="3" type="ORF">BCR39DRAFT_146038</name>
</gene>
<keyword evidence="1" id="KW-0732">Signal</keyword>
<reference evidence="3 4" key="1">
    <citation type="submission" date="2016-07" db="EMBL/GenBank/DDBJ databases">
        <title>Pervasive Adenine N6-methylation of Active Genes in Fungi.</title>
        <authorList>
            <consortium name="DOE Joint Genome Institute"/>
            <person name="Mondo S.J."/>
            <person name="Dannebaum R.O."/>
            <person name="Kuo R.C."/>
            <person name="Labutti K."/>
            <person name="Haridas S."/>
            <person name="Kuo A."/>
            <person name="Salamov A."/>
            <person name="Ahrendt S.R."/>
            <person name="Lipzen A."/>
            <person name="Sullivan W."/>
            <person name="Andreopoulos W.B."/>
            <person name="Clum A."/>
            <person name="Lindquist E."/>
            <person name="Daum C."/>
            <person name="Ramamoorthy G.K."/>
            <person name="Gryganskyi A."/>
            <person name="Culley D."/>
            <person name="Magnuson J.K."/>
            <person name="James T.Y."/>
            <person name="O'Malley M.A."/>
            <person name="Stajich J.E."/>
            <person name="Spatafora J.W."/>
            <person name="Visel A."/>
            <person name="Grigoriev I.V."/>
        </authorList>
    </citation>
    <scope>NUCLEOTIDE SEQUENCE [LARGE SCALE GENOMIC DNA]</scope>
    <source>
        <strain evidence="3 4">68-887.2</strain>
    </source>
</reference>
<dbReference type="InterPro" id="IPR048661">
    <property type="entry name" value="CPL1-like"/>
</dbReference>
<feature type="signal peptide" evidence="1">
    <location>
        <begin position="1"/>
        <end position="23"/>
    </location>
</feature>
<dbReference type="InParanoid" id="A0A1Y2BJW3"/>
<protein>
    <recommendedName>
        <fullName evidence="2">Protein CPL1-like domain-containing protein</fullName>
    </recommendedName>
</protein>
<sequence>MSQFKSLCLMSLTVLASLGLVEGRGLFDGHYNLLSKRFTANVCANINPTITVDIPILNNVTVALAGPTCLCLAAGALTASSVASLDETLTMDNNGTLLGTVINDLGVQTVLDLLENNALILLGSQPDPGCDYPTGAIPDSCGSCDYTCPDKGFACNGACVAEGTTCTSGIARRRRSLDSFICDNGLTACAIPGTDVWTGQNFECIDTQSNIESCGACADPIPGRPTGQDCTAIPHTSWVGCQAGSCTVFSCERGYEVDATGTKCVAALVDQSGGYNKRSTPRRARL</sequence>
<dbReference type="Pfam" id="PF21671">
    <property type="entry name" value="CPL1-like"/>
    <property type="match status" value="1"/>
</dbReference>
<feature type="domain" description="Protein CPL1-like" evidence="2">
    <location>
        <begin position="202"/>
        <end position="265"/>
    </location>
</feature>
<dbReference type="Proteomes" id="UP000193986">
    <property type="component" value="Unassembled WGS sequence"/>
</dbReference>
<evidence type="ECO:0000256" key="1">
    <source>
        <dbReference type="SAM" id="SignalP"/>
    </source>
</evidence>
<evidence type="ECO:0000259" key="2">
    <source>
        <dbReference type="Pfam" id="PF21671"/>
    </source>
</evidence>
<dbReference type="OrthoDB" id="439917at2759"/>
<evidence type="ECO:0000313" key="4">
    <source>
        <dbReference type="Proteomes" id="UP000193986"/>
    </source>
</evidence>
<feature type="chain" id="PRO_5012779221" description="Protein CPL1-like domain-containing protein" evidence="1">
    <location>
        <begin position="24"/>
        <end position="286"/>
    </location>
</feature>
<dbReference type="AlphaFoldDB" id="A0A1Y2BJW3"/>
<accession>A0A1Y2BJW3</accession>
<name>A0A1Y2BJW3_9TREE</name>